<sequence length="222" mass="24792">MPPRPSHDPFTDAPLRPTTSNANSLAGSTALRHQTSQHSLRSNASTTSSRTRQPRDLFAPGLTRRAHTPRFEDEVLADSDSGQELGGRKQAQARRTRHGSPQGKAGRGKSRHDEGQEFVNRQPDGSYLLGVAGLGDTVAVPQMSFPKTEDELEQEEADTHYGAVVRHYFASGASINTKEDKNREEEYEQCRLPILMRLRERVVQQLESEHWMYEATPTSARS</sequence>
<organism evidence="2 3">
    <name type="scientific">Neohortaea acidophila</name>
    <dbReference type="NCBI Taxonomy" id="245834"/>
    <lineage>
        <taxon>Eukaryota</taxon>
        <taxon>Fungi</taxon>
        <taxon>Dikarya</taxon>
        <taxon>Ascomycota</taxon>
        <taxon>Pezizomycotina</taxon>
        <taxon>Dothideomycetes</taxon>
        <taxon>Dothideomycetidae</taxon>
        <taxon>Mycosphaerellales</taxon>
        <taxon>Teratosphaeriaceae</taxon>
        <taxon>Neohortaea</taxon>
    </lineage>
</organism>
<feature type="compositionally biased region" description="Low complexity" evidence="1">
    <location>
        <begin position="39"/>
        <end position="51"/>
    </location>
</feature>
<evidence type="ECO:0000313" key="2">
    <source>
        <dbReference type="EMBL" id="KAF2484573.1"/>
    </source>
</evidence>
<reference evidence="2" key="1">
    <citation type="journal article" date="2020" name="Stud. Mycol.">
        <title>101 Dothideomycetes genomes: a test case for predicting lifestyles and emergence of pathogens.</title>
        <authorList>
            <person name="Haridas S."/>
            <person name="Albert R."/>
            <person name="Binder M."/>
            <person name="Bloem J."/>
            <person name="Labutti K."/>
            <person name="Salamov A."/>
            <person name="Andreopoulos B."/>
            <person name="Baker S."/>
            <person name="Barry K."/>
            <person name="Bills G."/>
            <person name="Bluhm B."/>
            <person name="Cannon C."/>
            <person name="Castanera R."/>
            <person name="Culley D."/>
            <person name="Daum C."/>
            <person name="Ezra D."/>
            <person name="Gonzalez J."/>
            <person name="Henrissat B."/>
            <person name="Kuo A."/>
            <person name="Liang C."/>
            <person name="Lipzen A."/>
            <person name="Lutzoni F."/>
            <person name="Magnuson J."/>
            <person name="Mondo S."/>
            <person name="Nolan M."/>
            <person name="Ohm R."/>
            <person name="Pangilinan J."/>
            <person name="Park H.-J."/>
            <person name="Ramirez L."/>
            <person name="Alfaro M."/>
            <person name="Sun H."/>
            <person name="Tritt A."/>
            <person name="Yoshinaga Y."/>
            <person name="Zwiers L.-H."/>
            <person name="Turgeon B."/>
            <person name="Goodwin S."/>
            <person name="Spatafora J."/>
            <person name="Crous P."/>
            <person name="Grigoriev I."/>
        </authorList>
    </citation>
    <scope>NUCLEOTIDE SEQUENCE</scope>
    <source>
        <strain evidence="2">CBS 113389</strain>
    </source>
</reference>
<accession>A0A6A6PYM6</accession>
<dbReference type="AlphaFoldDB" id="A0A6A6PYM6"/>
<dbReference type="OrthoDB" id="3910509at2759"/>
<feature type="compositionally biased region" description="Polar residues" evidence="1">
    <location>
        <begin position="17"/>
        <end position="38"/>
    </location>
</feature>
<feature type="compositionally biased region" description="Basic and acidic residues" evidence="1">
    <location>
        <begin position="1"/>
        <end position="10"/>
    </location>
</feature>
<dbReference type="RefSeq" id="XP_033591142.1">
    <property type="nucleotide sequence ID" value="XM_033737006.1"/>
</dbReference>
<evidence type="ECO:0000256" key="1">
    <source>
        <dbReference type="SAM" id="MobiDB-lite"/>
    </source>
</evidence>
<name>A0A6A6PYM6_9PEZI</name>
<evidence type="ECO:0000313" key="3">
    <source>
        <dbReference type="Proteomes" id="UP000799767"/>
    </source>
</evidence>
<keyword evidence="3" id="KW-1185">Reference proteome</keyword>
<proteinExistence type="predicted"/>
<dbReference type="GeneID" id="54478008"/>
<gene>
    <name evidence="2" type="ORF">BDY17DRAFT_323416</name>
</gene>
<protein>
    <submittedName>
        <fullName evidence="2">Uncharacterized protein</fullName>
    </submittedName>
</protein>
<feature type="region of interest" description="Disordered" evidence="1">
    <location>
        <begin position="1"/>
        <end position="116"/>
    </location>
</feature>
<dbReference type="EMBL" id="MU001634">
    <property type="protein sequence ID" value="KAF2484573.1"/>
    <property type="molecule type" value="Genomic_DNA"/>
</dbReference>
<dbReference type="Proteomes" id="UP000799767">
    <property type="component" value="Unassembled WGS sequence"/>
</dbReference>